<dbReference type="GO" id="GO:0016747">
    <property type="term" value="F:acyltransferase activity, transferring groups other than amino-acyl groups"/>
    <property type="evidence" value="ECO:0007669"/>
    <property type="project" value="InterPro"/>
</dbReference>
<dbReference type="InterPro" id="IPR002656">
    <property type="entry name" value="Acyl_transf_3_dom"/>
</dbReference>
<feature type="transmembrane region" description="Helical" evidence="1">
    <location>
        <begin position="82"/>
        <end position="103"/>
    </location>
</feature>
<sequence>MKTFWTSIHYLRAIAALMVVTHHVPYALNSWGFKTPLAFDLGAWGVDLFFVISGFVMASTSGLTPGPATAKRFLVSRFIRIVPMYWVVILFPVLLGLVFPSIFRSFNFPIEQVLKSMFFVPYLDDRGLMRPVVSQGWTLNFEMYFYATIALALLFFSRWRLLAIFTLLMAVFSAIRMDVFSLPPAMQVYAAPIVFEFLLGLLLPSFLDRMNWQASRKLPIGIFCIALALVILISAPSGLHQEYNSIDRLVYWGSAAFATALGFCLLEPVFGKAKIAMLLGDASYAIYLVHGLVFGLLLKLIPKSTPLLLAGTLAFFAAILVGQFFHLLLEKPITKILRDCLVPAKDREA</sequence>
<dbReference type="Pfam" id="PF01757">
    <property type="entry name" value="Acyl_transf_3"/>
    <property type="match status" value="1"/>
</dbReference>
<feature type="domain" description="Acyltransferase 3" evidence="2">
    <location>
        <begin position="6"/>
        <end position="322"/>
    </location>
</feature>
<dbReference type="EMBL" id="FN543104">
    <property type="protein sequence ID" value="CBA27715.1"/>
    <property type="molecule type" value="Genomic_DNA"/>
</dbReference>
<feature type="transmembrane region" description="Helical" evidence="1">
    <location>
        <begin position="161"/>
        <end position="182"/>
    </location>
</feature>
<evidence type="ECO:0000313" key="3">
    <source>
        <dbReference type="EMBL" id="CBA27715.1"/>
    </source>
</evidence>
<organism evidence="3">
    <name type="scientific">Curvibacter symbiont subsp. Hydra magnipapillata</name>
    <dbReference type="NCBI Taxonomy" id="667019"/>
    <lineage>
        <taxon>Bacteria</taxon>
        <taxon>Pseudomonadati</taxon>
        <taxon>Pseudomonadota</taxon>
        <taxon>Betaproteobacteria</taxon>
        <taxon>Burkholderiales</taxon>
        <taxon>Comamonadaceae</taxon>
        <taxon>Curvibacter</taxon>
    </lineage>
</organism>
<dbReference type="GO" id="GO:0016020">
    <property type="term" value="C:membrane"/>
    <property type="evidence" value="ECO:0007669"/>
    <property type="project" value="TreeGrafter"/>
</dbReference>
<feature type="transmembrane region" description="Helical" evidence="1">
    <location>
        <begin position="307"/>
        <end position="329"/>
    </location>
</feature>
<evidence type="ECO:0000259" key="2">
    <source>
        <dbReference type="Pfam" id="PF01757"/>
    </source>
</evidence>
<accession>C9Y8B6</accession>
<keyword evidence="1" id="KW-1133">Transmembrane helix</keyword>
<dbReference type="InterPro" id="IPR050879">
    <property type="entry name" value="Acyltransferase_3"/>
</dbReference>
<protein>
    <recommendedName>
        <fullName evidence="2">Acyltransferase 3 domain-containing protein</fullName>
    </recommendedName>
</protein>
<dbReference type="PANTHER" id="PTHR23028:SF131">
    <property type="entry name" value="BLR2367 PROTEIN"/>
    <property type="match status" value="1"/>
</dbReference>
<feature type="transmembrane region" description="Helical" evidence="1">
    <location>
        <begin position="282"/>
        <end position="301"/>
    </location>
</feature>
<evidence type="ECO:0000256" key="1">
    <source>
        <dbReference type="SAM" id="Phobius"/>
    </source>
</evidence>
<reference evidence="3" key="1">
    <citation type="journal article" date="2010" name="Nature">
        <title>The dynamic genome of Hydra.</title>
        <authorList>
            <person name="Chapman J.A."/>
            <person name="Kirkness E.F."/>
            <person name="Simakov O."/>
            <person name="Hampson S.E."/>
            <person name="Mitros T."/>
            <person name="Weinmaier T."/>
            <person name="Rattei T."/>
            <person name="Balasubramanian P.G."/>
            <person name="Borman J."/>
            <person name="Busam D."/>
            <person name="Disbennett K."/>
            <person name="Pfannkoch C."/>
            <person name="Sumin N."/>
            <person name="Sutton G."/>
            <person name="Viswanathan L."/>
            <person name="Walenz B."/>
            <person name="Goodstein D.M."/>
            <person name="Hellsten U."/>
            <person name="Kawashima T."/>
            <person name="Prochnik S.E."/>
            <person name="Putnam N.H."/>
            <person name="Shu S."/>
            <person name="Blumberg B."/>
            <person name="Dana C.E."/>
            <person name="Gee L."/>
            <person name="Kibler D.F."/>
            <person name="Law L."/>
            <person name="Lindgens D."/>
            <person name="Martinez D.E."/>
            <person name="Peng J."/>
            <person name="Wigge P.A."/>
            <person name="Bertulat B."/>
            <person name="Guder C."/>
            <person name="Nakamura Y."/>
            <person name="Ozbek S."/>
            <person name="Watanabe H."/>
            <person name="Khalturin K."/>
            <person name="Hemmrich G."/>
            <person name="Franke A."/>
            <person name="Augustin R."/>
            <person name="Fraune S."/>
            <person name="Hayakawa E."/>
            <person name="Hayakawa S."/>
            <person name="Hirose M."/>
            <person name="Hwang J."/>
            <person name="Ikeo K."/>
            <person name="Nishimiya-Fujisawa C."/>
            <person name="Ogura A."/>
            <person name="Takahashi T."/>
            <person name="Steinmetz P.R."/>
            <person name="Zhang X."/>
            <person name="Aufschnaiter R."/>
            <person name="Eder M.K."/>
            <person name="Gorny A.K."/>
            <person name="Salvenmoser W."/>
            <person name="Heimberg A.M."/>
            <person name="Wheeler B.M."/>
            <person name="Peterson K.J."/>
            <person name="Boettger A."/>
            <person name="Tischler P."/>
            <person name="Wolf A."/>
            <person name="Gojobori T."/>
            <person name="Remington K.A."/>
            <person name="Strausberg R.L."/>
            <person name="Venter J."/>
            <person name="Technau U."/>
            <person name="Hobmayer B."/>
            <person name="Bosch T.C."/>
            <person name="Holstein T.W."/>
            <person name="Fujisawa T."/>
            <person name="Bode H.R."/>
            <person name="David C.N."/>
            <person name="Rokhsar D.S."/>
            <person name="Steele R.E."/>
        </authorList>
    </citation>
    <scope>NUCLEOTIDE SEQUENCE</scope>
</reference>
<dbReference type="AlphaFoldDB" id="C9Y8B6"/>
<feature type="transmembrane region" description="Helical" evidence="1">
    <location>
        <begin position="249"/>
        <end position="270"/>
    </location>
</feature>
<keyword evidence="1" id="KW-0472">Membrane</keyword>
<feature type="transmembrane region" description="Helical" evidence="1">
    <location>
        <begin position="9"/>
        <end position="28"/>
    </location>
</feature>
<proteinExistence type="predicted"/>
<name>C9Y8B6_CURXX</name>
<dbReference type="PANTHER" id="PTHR23028">
    <property type="entry name" value="ACETYLTRANSFERASE"/>
    <property type="match status" value="1"/>
</dbReference>
<feature type="transmembrane region" description="Helical" evidence="1">
    <location>
        <begin position="218"/>
        <end position="237"/>
    </location>
</feature>
<feature type="transmembrane region" description="Helical" evidence="1">
    <location>
        <begin position="137"/>
        <end position="156"/>
    </location>
</feature>
<feature type="transmembrane region" description="Helical" evidence="1">
    <location>
        <begin position="48"/>
        <end position="70"/>
    </location>
</feature>
<gene>
    <name evidence="3" type="ORF">Csp_A03670</name>
</gene>
<keyword evidence="1" id="KW-0812">Transmembrane</keyword>
<feature type="transmembrane region" description="Helical" evidence="1">
    <location>
        <begin position="188"/>
        <end position="206"/>
    </location>
</feature>
<dbReference type="GO" id="GO:0000271">
    <property type="term" value="P:polysaccharide biosynthetic process"/>
    <property type="evidence" value="ECO:0007669"/>
    <property type="project" value="TreeGrafter"/>
</dbReference>